<keyword evidence="8" id="KW-0067">ATP-binding</keyword>
<dbReference type="InterPro" id="IPR003442">
    <property type="entry name" value="T6A_TsaE"/>
</dbReference>
<organism evidence="11 12">
    <name type="scientific">Hyella patelloides LEGE 07179</name>
    <dbReference type="NCBI Taxonomy" id="945734"/>
    <lineage>
        <taxon>Bacteria</taxon>
        <taxon>Bacillati</taxon>
        <taxon>Cyanobacteriota</taxon>
        <taxon>Cyanophyceae</taxon>
        <taxon>Pleurocapsales</taxon>
        <taxon>Hyellaceae</taxon>
        <taxon>Hyella</taxon>
    </lineage>
</organism>
<dbReference type="PANTHER" id="PTHR33540">
    <property type="entry name" value="TRNA THREONYLCARBAMOYLADENOSINE BIOSYNTHESIS PROTEIN TSAE"/>
    <property type="match status" value="1"/>
</dbReference>
<dbReference type="Pfam" id="PF02367">
    <property type="entry name" value="TsaE"/>
    <property type="match status" value="1"/>
</dbReference>
<dbReference type="GO" id="GO:0002949">
    <property type="term" value="P:tRNA threonylcarbamoyladenosine modification"/>
    <property type="evidence" value="ECO:0007669"/>
    <property type="project" value="InterPro"/>
</dbReference>
<keyword evidence="9" id="KW-0460">Magnesium</keyword>
<comment type="subcellular location">
    <subcellularLocation>
        <location evidence="1">Cytoplasm</location>
    </subcellularLocation>
</comment>
<comment type="similarity">
    <text evidence="2">Belongs to the TsaE family.</text>
</comment>
<keyword evidence="6" id="KW-0479">Metal-binding</keyword>
<evidence type="ECO:0000256" key="5">
    <source>
        <dbReference type="ARBA" id="ARBA00022694"/>
    </source>
</evidence>
<dbReference type="OrthoDB" id="9815896at2"/>
<gene>
    <name evidence="11" type="ORF">H1P_260021</name>
</gene>
<keyword evidence="5" id="KW-0819">tRNA processing</keyword>
<evidence type="ECO:0000256" key="6">
    <source>
        <dbReference type="ARBA" id="ARBA00022723"/>
    </source>
</evidence>
<proteinExistence type="inferred from homology"/>
<name>A0A563VSE4_9CYAN</name>
<evidence type="ECO:0000256" key="9">
    <source>
        <dbReference type="ARBA" id="ARBA00022842"/>
    </source>
</evidence>
<sequence length="169" mass="18898">MSLNFMSSCSIDLFLTDSHRTEQLGYILGQHLPAGSLILLQGELGAGKTTLIQGLGKSLGITEPISSPTFTLVNEYTEGRLPLYHLDLYRLEKEQVSTICPEIYWEGEEVVPGITAIEWSERLTYKSDRYLEINLVHNAKRGRQATLNLLGKHDLNLDFLLCLASTTVD</sequence>
<dbReference type="AlphaFoldDB" id="A0A563VSE4"/>
<dbReference type="EMBL" id="CAACVJ010000179">
    <property type="protein sequence ID" value="VEP14370.1"/>
    <property type="molecule type" value="Genomic_DNA"/>
</dbReference>
<dbReference type="SUPFAM" id="SSF52540">
    <property type="entry name" value="P-loop containing nucleoside triphosphate hydrolases"/>
    <property type="match status" value="1"/>
</dbReference>
<evidence type="ECO:0000256" key="8">
    <source>
        <dbReference type="ARBA" id="ARBA00022840"/>
    </source>
</evidence>
<keyword evidence="12" id="KW-1185">Reference proteome</keyword>
<evidence type="ECO:0000256" key="2">
    <source>
        <dbReference type="ARBA" id="ARBA00007599"/>
    </source>
</evidence>
<protein>
    <recommendedName>
        <fullName evidence="3">tRNA threonylcarbamoyladenosine biosynthesis protein TsaE</fullName>
    </recommendedName>
    <alternativeName>
        <fullName evidence="10">t(6)A37 threonylcarbamoyladenosine biosynthesis protein TsaE</fullName>
    </alternativeName>
</protein>
<evidence type="ECO:0000313" key="12">
    <source>
        <dbReference type="Proteomes" id="UP000320055"/>
    </source>
</evidence>
<dbReference type="InterPro" id="IPR027417">
    <property type="entry name" value="P-loop_NTPase"/>
</dbReference>
<accession>A0A563VSE4</accession>
<dbReference type="GO" id="GO:0005737">
    <property type="term" value="C:cytoplasm"/>
    <property type="evidence" value="ECO:0007669"/>
    <property type="project" value="UniProtKB-SubCell"/>
</dbReference>
<keyword evidence="7" id="KW-0547">Nucleotide-binding</keyword>
<evidence type="ECO:0000256" key="4">
    <source>
        <dbReference type="ARBA" id="ARBA00022490"/>
    </source>
</evidence>
<evidence type="ECO:0000256" key="3">
    <source>
        <dbReference type="ARBA" id="ARBA00019010"/>
    </source>
</evidence>
<dbReference type="GO" id="GO:0005524">
    <property type="term" value="F:ATP binding"/>
    <property type="evidence" value="ECO:0007669"/>
    <property type="project" value="UniProtKB-KW"/>
</dbReference>
<evidence type="ECO:0000313" key="11">
    <source>
        <dbReference type="EMBL" id="VEP14370.1"/>
    </source>
</evidence>
<dbReference type="PANTHER" id="PTHR33540:SF2">
    <property type="entry name" value="TRNA THREONYLCARBAMOYLADENOSINE BIOSYNTHESIS PROTEIN TSAE"/>
    <property type="match status" value="1"/>
</dbReference>
<keyword evidence="4" id="KW-0963">Cytoplasm</keyword>
<evidence type="ECO:0000256" key="1">
    <source>
        <dbReference type="ARBA" id="ARBA00004496"/>
    </source>
</evidence>
<reference evidence="11 12" key="1">
    <citation type="submission" date="2019-01" db="EMBL/GenBank/DDBJ databases">
        <authorList>
            <person name="Brito A."/>
        </authorList>
    </citation>
    <scope>NUCLEOTIDE SEQUENCE [LARGE SCALE GENOMIC DNA]</scope>
    <source>
        <strain evidence="11">1</strain>
    </source>
</reference>
<dbReference type="Gene3D" id="3.40.50.300">
    <property type="entry name" value="P-loop containing nucleotide triphosphate hydrolases"/>
    <property type="match status" value="1"/>
</dbReference>
<dbReference type="NCBIfam" id="TIGR00150">
    <property type="entry name" value="T6A_YjeE"/>
    <property type="match status" value="1"/>
</dbReference>
<evidence type="ECO:0000256" key="10">
    <source>
        <dbReference type="ARBA" id="ARBA00032441"/>
    </source>
</evidence>
<evidence type="ECO:0000256" key="7">
    <source>
        <dbReference type="ARBA" id="ARBA00022741"/>
    </source>
</evidence>
<dbReference type="GO" id="GO:0046872">
    <property type="term" value="F:metal ion binding"/>
    <property type="evidence" value="ECO:0007669"/>
    <property type="project" value="UniProtKB-KW"/>
</dbReference>
<dbReference type="Proteomes" id="UP000320055">
    <property type="component" value="Unassembled WGS sequence"/>
</dbReference>